<dbReference type="PANTHER" id="PTHR21016">
    <property type="entry name" value="BETA-AMYLOID BINDING PROTEIN-RELATED"/>
    <property type="match status" value="1"/>
</dbReference>
<feature type="region of interest" description="Disordered" evidence="7">
    <location>
        <begin position="1"/>
        <end position="31"/>
    </location>
</feature>
<evidence type="ECO:0000259" key="10">
    <source>
        <dbReference type="Pfam" id="PF14237"/>
    </source>
</evidence>
<evidence type="ECO:0000256" key="6">
    <source>
        <dbReference type="ARBA" id="ARBA00023180"/>
    </source>
</evidence>
<dbReference type="InterPro" id="IPR025640">
    <property type="entry name" value="GYF_2"/>
</dbReference>
<keyword evidence="2 8" id="KW-0812">Transmembrane</keyword>
<dbReference type="Pfam" id="PF05154">
    <property type="entry name" value="TM2"/>
    <property type="match status" value="1"/>
</dbReference>
<keyword evidence="5 8" id="KW-0472">Membrane</keyword>
<dbReference type="InterPro" id="IPR050932">
    <property type="entry name" value="TM2D1-3-like"/>
</dbReference>
<feature type="domain" description="GYF" evidence="10">
    <location>
        <begin position="39"/>
        <end position="86"/>
    </location>
</feature>
<evidence type="ECO:0008006" key="12">
    <source>
        <dbReference type="Google" id="ProtNLM"/>
    </source>
</evidence>
<evidence type="ECO:0000256" key="8">
    <source>
        <dbReference type="SAM" id="Phobius"/>
    </source>
</evidence>
<feature type="compositionally biased region" description="Pro residues" evidence="7">
    <location>
        <begin position="19"/>
        <end position="29"/>
    </location>
</feature>
<feature type="domain" description="TM2" evidence="9">
    <location>
        <begin position="91"/>
        <end position="139"/>
    </location>
</feature>
<evidence type="ECO:0000313" key="11">
    <source>
        <dbReference type="EMBL" id="WOC14519.1"/>
    </source>
</evidence>
<keyword evidence="4 8" id="KW-1133">Transmembrane helix</keyword>
<keyword evidence="3" id="KW-0732">Signal</keyword>
<organism evidence="11">
    <name type="scientific">Gordonia sp. MP11Mi</name>
    <dbReference type="NCBI Taxonomy" id="3022769"/>
    <lineage>
        <taxon>Bacteria</taxon>
        <taxon>Bacillati</taxon>
        <taxon>Actinomycetota</taxon>
        <taxon>Actinomycetes</taxon>
        <taxon>Mycobacteriales</taxon>
        <taxon>Gordoniaceae</taxon>
        <taxon>Gordonia</taxon>
    </lineage>
</organism>
<gene>
    <name evidence="11" type="ORF">MP11Mi_36410</name>
</gene>
<dbReference type="InterPro" id="IPR007829">
    <property type="entry name" value="TM2"/>
</dbReference>
<dbReference type="Pfam" id="PF14237">
    <property type="entry name" value="GYF_2"/>
    <property type="match status" value="1"/>
</dbReference>
<feature type="transmembrane region" description="Helical" evidence="8">
    <location>
        <begin position="121"/>
        <end position="143"/>
    </location>
</feature>
<feature type="transmembrane region" description="Helical" evidence="8">
    <location>
        <begin position="94"/>
        <end position="114"/>
    </location>
</feature>
<dbReference type="PANTHER" id="PTHR21016:SF7">
    <property type="entry name" value="TM2 DOMAIN-CONTAINING PROTEIN 3"/>
    <property type="match status" value="1"/>
</dbReference>
<accession>A0AA97CXV8</accession>
<evidence type="ECO:0000256" key="2">
    <source>
        <dbReference type="ARBA" id="ARBA00022692"/>
    </source>
</evidence>
<evidence type="ECO:0000256" key="4">
    <source>
        <dbReference type="ARBA" id="ARBA00022989"/>
    </source>
</evidence>
<evidence type="ECO:0000256" key="3">
    <source>
        <dbReference type="ARBA" id="ARBA00022729"/>
    </source>
</evidence>
<evidence type="ECO:0000259" key="9">
    <source>
        <dbReference type="Pfam" id="PF05154"/>
    </source>
</evidence>
<evidence type="ECO:0000256" key="5">
    <source>
        <dbReference type="ARBA" id="ARBA00023136"/>
    </source>
</evidence>
<dbReference type="GO" id="GO:0016020">
    <property type="term" value="C:membrane"/>
    <property type="evidence" value="ECO:0007669"/>
    <property type="project" value="UniProtKB-SubCell"/>
</dbReference>
<name>A0AA97CXV8_9ACTN</name>
<protein>
    <recommendedName>
        <fullName evidence="12">TM2 domain-containing protein</fullName>
    </recommendedName>
</protein>
<dbReference type="EMBL" id="CP128986">
    <property type="protein sequence ID" value="WOC14519.1"/>
    <property type="molecule type" value="Genomic_DNA"/>
</dbReference>
<dbReference type="AlphaFoldDB" id="A0AA97CXV8"/>
<reference evidence="11" key="1">
    <citation type="submission" date="2023-06" db="EMBL/GenBank/DDBJ databases">
        <title>Gordonia sp. nov. and Pseudochrobactrum sp. nov., two species isolated from the burying beetle Nicrophorus vespilloides.</title>
        <authorList>
            <person name="Poehlein A."/>
            <person name="Guzman J."/>
            <person name="Daniel R."/>
            <person name="Vilcinskas A."/>
        </authorList>
    </citation>
    <scope>NUCLEOTIDE SEQUENCE</scope>
    <source>
        <strain evidence="11">MP11Mi</strain>
    </source>
</reference>
<evidence type="ECO:0000256" key="1">
    <source>
        <dbReference type="ARBA" id="ARBA00004141"/>
    </source>
</evidence>
<comment type="subcellular location">
    <subcellularLocation>
        <location evidence="1">Membrane</location>
        <topology evidence="1">Multi-pass membrane protein</topology>
    </subcellularLocation>
</comment>
<sequence>MTDPNAQFPSGQQPQFPGAMPPGGMPPGPGYGGGVGGTYFVRTFDQEQGPYDIGILAQMASARQLKPEDAVRSSTGQQYQPASSLPGVFSDKEWMTALLLSVFVGGLGIDRFYLGYTGLGVAKLLTLGGCGIWALIDLVLIAMRNVPDSDGRALR</sequence>
<feature type="compositionally biased region" description="Low complexity" evidence="7">
    <location>
        <begin position="7"/>
        <end position="18"/>
    </location>
</feature>
<keyword evidence="6" id="KW-0325">Glycoprotein</keyword>
<proteinExistence type="predicted"/>
<dbReference type="RefSeq" id="WP_420040252.1">
    <property type="nucleotide sequence ID" value="NZ_CP128986.1"/>
</dbReference>
<evidence type="ECO:0000256" key="7">
    <source>
        <dbReference type="SAM" id="MobiDB-lite"/>
    </source>
</evidence>